<dbReference type="AlphaFoldDB" id="A0A318HMS3"/>
<keyword evidence="4" id="KW-0472">Membrane</keyword>
<protein>
    <submittedName>
        <fullName evidence="7">Putative LppA-like lipoprotein</fullName>
    </submittedName>
</protein>
<keyword evidence="6 7" id="KW-0449">Lipoprotein</keyword>
<dbReference type="EMBL" id="QJJU01000006">
    <property type="protein sequence ID" value="PXX09260.1"/>
    <property type="molecule type" value="Genomic_DNA"/>
</dbReference>
<evidence type="ECO:0000256" key="3">
    <source>
        <dbReference type="ARBA" id="ARBA00022729"/>
    </source>
</evidence>
<dbReference type="OrthoDB" id="4728153at2"/>
<dbReference type="RefSeq" id="WP_110316252.1">
    <property type="nucleotide sequence ID" value="NZ_QJJU01000006.1"/>
</dbReference>
<keyword evidence="2" id="KW-1003">Cell membrane</keyword>
<accession>A0A318HMS3</accession>
<reference evidence="7 8" key="2">
    <citation type="submission" date="2018-06" db="EMBL/GenBank/DDBJ databases">
        <title>Sequencing of bacterial isolates from soil warming experiment in Harvard Forest, Massachusetts, USA.</title>
        <authorList>
            <person name="Deangelis K.PhD."/>
        </authorList>
    </citation>
    <scope>NUCLEOTIDE SEQUENCE [LARGE SCALE GENOMIC DNA]</scope>
    <source>
        <strain evidence="7 8">GAS496</strain>
    </source>
</reference>
<evidence type="ECO:0000256" key="4">
    <source>
        <dbReference type="ARBA" id="ARBA00023136"/>
    </source>
</evidence>
<keyword evidence="3" id="KW-0732">Signal</keyword>
<comment type="subcellular location">
    <subcellularLocation>
        <location evidence="1">Cell membrane</location>
        <topology evidence="1">Lipid-anchor</topology>
    </subcellularLocation>
</comment>
<reference evidence="8" key="1">
    <citation type="submission" date="2018-05" db="EMBL/GenBank/DDBJ databases">
        <authorList>
            <person name="Deangelis K."/>
            <person name="Huntemann M."/>
            <person name="Clum A."/>
            <person name="Pillay M."/>
            <person name="Palaniappan K."/>
            <person name="Varghese N."/>
            <person name="Mikhailova N."/>
            <person name="Stamatis D."/>
            <person name="Reddy T."/>
            <person name="Daum C."/>
            <person name="Shapiro N."/>
            <person name="Ivanova N."/>
            <person name="Kyrpides N."/>
            <person name="Woyke T."/>
        </authorList>
    </citation>
    <scope>NUCLEOTIDE SEQUENCE [LARGE SCALE GENOMIC DNA]</scope>
    <source>
        <strain evidence="8">GAS496</strain>
    </source>
</reference>
<sequence length="185" mass="19599">MTLPTNTAHYGLLAAVVATIAITTTGCHVSQPDPPSPSTAATNALNELNCLPSLEDTTKQVQATVDQITTAASKTIPGIVWTTGSNEDTGNCEAPYEQTDGKRYFLPNSVAENVAVSEQQWTGLLQIAKDAAAKLGATDVQVMQDEPGKHDVWFTGPAGVFIKFSYKGNVVVSGYTGCRLPQNKK</sequence>
<keyword evidence="5" id="KW-0564">Palmitate</keyword>
<evidence type="ECO:0000256" key="5">
    <source>
        <dbReference type="ARBA" id="ARBA00023139"/>
    </source>
</evidence>
<dbReference type="GO" id="GO:0005886">
    <property type="term" value="C:plasma membrane"/>
    <property type="evidence" value="ECO:0007669"/>
    <property type="project" value="UniProtKB-SubCell"/>
</dbReference>
<dbReference type="Proteomes" id="UP000247781">
    <property type="component" value="Unassembled WGS sequence"/>
</dbReference>
<dbReference type="Gene3D" id="3.30.2030.20">
    <property type="match status" value="1"/>
</dbReference>
<gene>
    <name evidence="7" type="ORF">C8E89_106187</name>
</gene>
<proteinExistence type="predicted"/>
<keyword evidence="8" id="KW-1185">Reference proteome</keyword>
<evidence type="ECO:0000313" key="8">
    <source>
        <dbReference type="Proteomes" id="UP000247781"/>
    </source>
</evidence>
<comment type="caution">
    <text evidence="7">The sequence shown here is derived from an EMBL/GenBank/DDBJ whole genome shotgun (WGS) entry which is preliminary data.</text>
</comment>
<evidence type="ECO:0000256" key="6">
    <source>
        <dbReference type="ARBA" id="ARBA00023288"/>
    </source>
</evidence>
<evidence type="ECO:0000313" key="7">
    <source>
        <dbReference type="EMBL" id="PXX09260.1"/>
    </source>
</evidence>
<dbReference type="Pfam" id="PF16708">
    <property type="entry name" value="LppA"/>
    <property type="match status" value="1"/>
</dbReference>
<name>A0A318HMS3_9MYCO</name>
<dbReference type="InterPro" id="IPR032018">
    <property type="entry name" value="LppA/LppB/LprP"/>
</dbReference>
<organism evidence="7 8">
    <name type="scientific">Mycolicibacterium moriokaense</name>
    <dbReference type="NCBI Taxonomy" id="39691"/>
    <lineage>
        <taxon>Bacteria</taxon>
        <taxon>Bacillati</taxon>
        <taxon>Actinomycetota</taxon>
        <taxon>Actinomycetes</taxon>
        <taxon>Mycobacteriales</taxon>
        <taxon>Mycobacteriaceae</taxon>
        <taxon>Mycolicibacterium</taxon>
    </lineage>
</organism>
<evidence type="ECO:0000256" key="2">
    <source>
        <dbReference type="ARBA" id="ARBA00022475"/>
    </source>
</evidence>
<evidence type="ECO:0000256" key="1">
    <source>
        <dbReference type="ARBA" id="ARBA00004193"/>
    </source>
</evidence>